<protein>
    <submittedName>
        <fullName evidence="2">Uncharacterized protein</fullName>
    </submittedName>
</protein>
<evidence type="ECO:0000313" key="3">
    <source>
        <dbReference type="Proteomes" id="UP000800035"/>
    </source>
</evidence>
<name>A0A6A5TFC5_9PLEO</name>
<reference evidence="2" key="1">
    <citation type="journal article" date="2020" name="Stud. Mycol.">
        <title>101 Dothideomycetes genomes: a test case for predicting lifestyles and emergence of pathogens.</title>
        <authorList>
            <person name="Haridas S."/>
            <person name="Albert R."/>
            <person name="Binder M."/>
            <person name="Bloem J."/>
            <person name="Labutti K."/>
            <person name="Salamov A."/>
            <person name="Andreopoulos B."/>
            <person name="Baker S."/>
            <person name="Barry K."/>
            <person name="Bills G."/>
            <person name="Bluhm B."/>
            <person name="Cannon C."/>
            <person name="Castanera R."/>
            <person name="Culley D."/>
            <person name="Daum C."/>
            <person name="Ezra D."/>
            <person name="Gonzalez J."/>
            <person name="Henrissat B."/>
            <person name="Kuo A."/>
            <person name="Liang C."/>
            <person name="Lipzen A."/>
            <person name="Lutzoni F."/>
            <person name="Magnuson J."/>
            <person name="Mondo S."/>
            <person name="Nolan M."/>
            <person name="Ohm R."/>
            <person name="Pangilinan J."/>
            <person name="Park H.-J."/>
            <person name="Ramirez L."/>
            <person name="Alfaro M."/>
            <person name="Sun H."/>
            <person name="Tritt A."/>
            <person name="Yoshinaga Y."/>
            <person name="Zwiers L.-H."/>
            <person name="Turgeon B."/>
            <person name="Goodwin S."/>
            <person name="Spatafora J."/>
            <person name="Crous P."/>
            <person name="Grigoriev I."/>
        </authorList>
    </citation>
    <scope>NUCLEOTIDE SEQUENCE</scope>
    <source>
        <strain evidence="2">CBS 675.92</strain>
    </source>
</reference>
<keyword evidence="3" id="KW-1185">Reference proteome</keyword>
<evidence type="ECO:0000256" key="1">
    <source>
        <dbReference type="SAM" id="SignalP"/>
    </source>
</evidence>
<evidence type="ECO:0000313" key="2">
    <source>
        <dbReference type="EMBL" id="KAF1950469.1"/>
    </source>
</evidence>
<feature type="chain" id="PRO_5025389597" evidence="1">
    <location>
        <begin position="19"/>
        <end position="140"/>
    </location>
</feature>
<dbReference type="Proteomes" id="UP000800035">
    <property type="component" value="Unassembled WGS sequence"/>
</dbReference>
<proteinExistence type="predicted"/>
<dbReference type="AlphaFoldDB" id="A0A6A5TFC5"/>
<dbReference type="EMBL" id="ML977025">
    <property type="protein sequence ID" value="KAF1950469.1"/>
    <property type="molecule type" value="Genomic_DNA"/>
</dbReference>
<dbReference type="OrthoDB" id="3497702at2759"/>
<keyword evidence="1" id="KW-0732">Signal</keyword>
<gene>
    <name evidence="2" type="ORF">CC80DRAFT_577043</name>
</gene>
<organism evidence="2 3">
    <name type="scientific">Byssothecium circinans</name>
    <dbReference type="NCBI Taxonomy" id="147558"/>
    <lineage>
        <taxon>Eukaryota</taxon>
        <taxon>Fungi</taxon>
        <taxon>Dikarya</taxon>
        <taxon>Ascomycota</taxon>
        <taxon>Pezizomycotina</taxon>
        <taxon>Dothideomycetes</taxon>
        <taxon>Pleosporomycetidae</taxon>
        <taxon>Pleosporales</taxon>
        <taxon>Massarineae</taxon>
        <taxon>Massarinaceae</taxon>
        <taxon>Byssothecium</taxon>
    </lineage>
</organism>
<feature type="signal peptide" evidence="1">
    <location>
        <begin position="1"/>
        <end position="18"/>
    </location>
</feature>
<sequence>MYTPTLILTALLAATALAAPRRTSRHAPKNPMIAFSLTNDQTGTSTILTLPVDSEPHRFGDLFADTALVDAEGILIATSLQRTTDMAQGRCTVSSEGEEIGALDEATTYLEFDGSGDEALEMDVTDVWIVCEGEVQGERE</sequence>
<accession>A0A6A5TFC5</accession>